<sequence>MIMQRWLRWFFQPAQWICTWIDMQQFTRVTIFADAQICGAVIVAHSRKILTLNTAPSTIQECVTLTCLVPGHQVVTGSIKASTIESRWVCPVC</sequence>
<name>A0A2S6ZNG8_9XANT</name>
<dbReference type="EMBL" id="MDSL01000075">
    <property type="protein sequence ID" value="PPT93821.1"/>
    <property type="molecule type" value="Genomic_DNA"/>
</dbReference>
<reference evidence="1 2" key="1">
    <citation type="submission" date="2016-08" db="EMBL/GenBank/DDBJ databases">
        <title>Evolution of the type three secretion system and type three effector repertoires in Xanthomonas.</title>
        <authorList>
            <person name="Merda D."/>
            <person name="Briand M."/>
            <person name="Bosis E."/>
            <person name="Rousseau C."/>
            <person name="Portier P."/>
            <person name="Jacques M.-A."/>
            <person name="Fischer-Le Saux M."/>
        </authorList>
    </citation>
    <scope>NUCLEOTIDE SEQUENCE [LARGE SCALE GENOMIC DNA]</scope>
    <source>
        <strain evidence="1 2">CFBP 7409</strain>
    </source>
</reference>
<gene>
    <name evidence="1" type="ORF">XarbCFBP7409_20360</name>
</gene>
<accession>A0A2S6ZNG8</accession>
<dbReference type="Proteomes" id="UP000238049">
    <property type="component" value="Unassembled WGS sequence"/>
</dbReference>
<evidence type="ECO:0000313" key="2">
    <source>
        <dbReference type="Proteomes" id="UP000238049"/>
    </source>
</evidence>
<dbReference type="AlphaFoldDB" id="A0A2S6ZNG8"/>
<protein>
    <submittedName>
        <fullName evidence="1">Uncharacterized protein</fullName>
    </submittedName>
</protein>
<evidence type="ECO:0000313" key="1">
    <source>
        <dbReference type="EMBL" id="PPT93821.1"/>
    </source>
</evidence>
<comment type="caution">
    <text evidence="1">The sequence shown here is derived from an EMBL/GenBank/DDBJ whole genome shotgun (WGS) entry which is preliminary data.</text>
</comment>
<organism evidence="1 2">
    <name type="scientific">Xanthomonas arboricola pv. guizotiae</name>
    <dbReference type="NCBI Taxonomy" id="487867"/>
    <lineage>
        <taxon>Bacteria</taxon>
        <taxon>Pseudomonadati</taxon>
        <taxon>Pseudomonadota</taxon>
        <taxon>Gammaproteobacteria</taxon>
        <taxon>Lysobacterales</taxon>
        <taxon>Lysobacteraceae</taxon>
        <taxon>Xanthomonas</taxon>
    </lineage>
</organism>
<proteinExistence type="predicted"/>